<dbReference type="InterPro" id="IPR036513">
    <property type="entry name" value="STAS_dom_sf"/>
</dbReference>
<dbReference type="RefSeq" id="WP_170166755.1">
    <property type="nucleotide sequence ID" value="NZ_QLTT01000013.1"/>
</dbReference>
<keyword evidence="3" id="KW-1185">Reference proteome</keyword>
<evidence type="ECO:0000313" key="3">
    <source>
        <dbReference type="Proteomes" id="UP000248714"/>
    </source>
</evidence>
<sequence>MDDQRDDESLSVAVRTRRCDGVLVTVARSDIDDEAGLLYDEVHAQLGRRPPFLVLDLRRVTFLGSTGLHALVNSRG</sequence>
<dbReference type="InterPro" id="IPR002645">
    <property type="entry name" value="STAS_dom"/>
</dbReference>
<feature type="domain" description="STAS" evidence="1">
    <location>
        <begin position="53"/>
        <end position="76"/>
    </location>
</feature>
<dbReference type="Gene3D" id="3.30.750.24">
    <property type="entry name" value="STAS domain"/>
    <property type="match status" value="1"/>
</dbReference>
<proteinExistence type="predicted"/>
<name>A0ABX9DYU1_9PSEU</name>
<protein>
    <recommendedName>
        <fullName evidence="1">STAS domain-containing protein</fullName>
    </recommendedName>
</protein>
<accession>A0ABX9DYU1</accession>
<dbReference type="SUPFAM" id="SSF52091">
    <property type="entry name" value="SpoIIaa-like"/>
    <property type="match status" value="1"/>
</dbReference>
<evidence type="ECO:0000259" key="1">
    <source>
        <dbReference type="PROSITE" id="PS50801"/>
    </source>
</evidence>
<comment type="caution">
    <text evidence="2">The sequence shown here is derived from an EMBL/GenBank/DDBJ whole genome shotgun (WGS) entry which is preliminary data.</text>
</comment>
<evidence type="ECO:0000313" key="2">
    <source>
        <dbReference type="EMBL" id="RAS59724.1"/>
    </source>
</evidence>
<dbReference type="EMBL" id="QLTT01000013">
    <property type="protein sequence ID" value="RAS59724.1"/>
    <property type="molecule type" value="Genomic_DNA"/>
</dbReference>
<gene>
    <name evidence="2" type="ORF">C8D87_11324</name>
</gene>
<dbReference type="PROSITE" id="PS50801">
    <property type="entry name" value="STAS"/>
    <property type="match status" value="1"/>
</dbReference>
<organism evidence="2 3">
    <name type="scientific">Lentzea atacamensis</name>
    <dbReference type="NCBI Taxonomy" id="531938"/>
    <lineage>
        <taxon>Bacteria</taxon>
        <taxon>Bacillati</taxon>
        <taxon>Actinomycetota</taxon>
        <taxon>Actinomycetes</taxon>
        <taxon>Pseudonocardiales</taxon>
        <taxon>Pseudonocardiaceae</taxon>
        <taxon>Lentzea</taxon>
    </lineage>
</organism>
<reference evidence="2 3" key="1">
    <citation type="submission" date="2018-06" db="EMBL/GenBank/DDBJ databases">
        <title>Genomic Encyclopedia of Type Strains, Phase IV (KMG-IV): sequencing the most valuable type-strain genomes for metagenomic binning, comparative biology and taxonomic classification.</title>
        <authorList>
            <person name="Goeker M."/>
        </authorList>
    </citation>
    <scope>NUCLEOTIDE SEQUENCE [LARGE SCALE GENOMIC DNA]</scope>
    <source>
        <strain evidence="2 3">DSM 45479</strain>
    </source>
</reference>
<dbReference type="Proteomes" id="UP000248714">
    <property type="component" value="Unassembled WGS sequence"/>
</dbReference>